<dbReference type="Proteomes" id="UP001201262">
    <property type="component" value="Unassembled WGS sequence"/>
</dbReference>
<evidence type="ECO:0000313" key="1">
    <source>
        <dbReference type="EMBL" id="KAH8690011.1"/>
    </source>
</evidence>
<evidence type="ECO:0000313" key="2">
    <source>
        <dbReference type="Proteomes" id="UP001201262"/>
    </source>
</evidence>
<dbReference type="GeneID" id="70247719"/>
<sequence length="76" mass="8270">MWRFQKCRGLALQRVLAIVCAVAFLLQGYDQSIMNGLVTLDTFLSTMPGIDTLHTTGSQEDHNANVQGATVAIYGP</sequence>
<dbReference type="RefSeq" id="XP_046066294.1">
    <property type="nucleotide sequence ID" value="XM_046217432.1"/>
</dbReference>
<keyword evidence="2" id="KW-1185">Reference proteome</keyword>
<comment type="caution">
    <text evidence="1">The sequence shown here is derived from an EMBL/GenBank/DDBJ whole genome shotgun (WGS) entry which is preliminary data.</text>
</comment>
<dbReference type="AlphaFoldDB" id="A0AAD4PUZ2"/>
<accession>A0AAD4PUZ2</accession>
<dbReference type="EMBL" id="JAJTJA010000014">
    <property type="protein sequence ID" value="KAH8690011.1"/>
    <property type="molecule type" value="Genomic_DNA"/>
</dbReference>
<gene>
    <name evidence="1" type="ORF">BGW36DRAFT_390071</name>
</gene>
<reference evidence="1" key="1">
    <citation type="submission" date="2021-12" db="EMBL/GenBank/DDBJ databases">
        <title>Convergent genome expansion in fungi linked to evolution of root-endophyte symbiosis.</title>
        <authorList>
            <consortium name="DOE Joint Genome Institute"/>
            <person name="Ke Y.-H."/>
            <person name="Bonito G."/>
            <person name="Liao H.-L."/>
            <person name="Looney B."/>
            <person name="Rojas-Flechas A."/>
            <person name="Nash J."/>
            <person name="Hameed K."/>
            <person name="Schadt C."/>
            <person name="Martin F."/>
            <person name="Crous P.W."/>
            <person name="Miettinen O."/>
            <person name="Magnuson J.K."/>
            <person name="Labbe J."/>
            <person name="Jacobson D."/>
            <person name="Doktycz M.J."/>
            <person name="Veneault-Fourrey C."/>
            <person name="Kuo A."/>
            <person name="Mondo S."/>
            <person name="Calhoun S."/>
            <person name="Riley R."/>
            <person name="Ohm R."/>
            <person name="LaButti K."/>
            <person name="Andreopoulos B."/>
            <person name="Pangilinan J."/>
            <person name="Nolan M."/>
            <person name="Tritt A."/>
            <person name="Clum A."/>
            <person name="Lipzen A."/>
            <person name="Daum C."/>
            <person name="Barry K."/>
            <person name="Grigoriev I.V."/>
            <person name="Vilgalys R."/>
        </authorList>
    </citation>
    <scope>NUCLEOTIDE SEQUENCE</scope>
    <source>
        <strain evidence="1">PMI_201</strain>
    </source>
</reference>
<proteinExistence type="predicted"/>
<organism evidence="1 2">
    <name type="scientific">Talaromyces proteolyticus</name>
    <dbReference type="NCBI Taxonomy" id="1131652"/>
    <lineage>
        <taxon>Eukaryota</taxon>
        <taxon>Fungi</taxon>
        <taxon>Dikarya</taxon>
        <taxon>Ascomycota</taxon>
        <taxon>Pezizomycotina</taxon>
        <taxon>Eurotiomycetes</taxon>
        <taxon>Eurotiomycetidae</taxon>
        <taxon>Eurotiales</taxon>
        <taxon>Trichocomaceae</taxon>
        <taxon>Talaromyces</taxon>
        <taxon>Talaromyces sect. Bacilispori</taxon>
    </lineage>
</organism>
<protein>
    <submittedName>
        <fullName evidence="1">Uncharacterized protein</fullName>
    </submittedName>
</protein>
<name>A0AAD4PUZ2_9EURO</name>